<evidence type="ECO:0000313" key="2">
    <source>
        <dbReference type="Proteomes" id="UP000077069"/>
    </source>
</evidence>
<protein>
    <recommendedName>
        <fullName evidence="3">F-box domain-containing protein</fullName>
    </recommendedName>
</protein>
<dbReference type="PANTHER" id="PTHR42057:SF2">
    <property type="entry name" value="F-BOX DOMAIN PROTEIN (AFU_ORTHOLOGUE AFUA_4G00200)-RELATED"/>
    <property type="match status" value="1"/>
</dbReference>
<keyword evidence="2" id="KW-1185">Reference proteome</keyword>
<dbReference type="AlphaFoldDB" id="A0A177C3S8"/>
<evidence type="ECO:0000313" key="1">
    <source>
        <dbReference type="EMBL" id="OAG01549.1"/>
    </source>
</evidence>
<sequence length="520" mass="60478">MNPSNLSSLPIELIDKIVLHVPQRSDLATLRLTSQMLNAISTPYYFATVPIFPDWDEDSAIDGLPFPNQVEYHPRYFASILDSEKLKKLVRKVEIYLCNPDCDHHPHACLHRGWMPKPVMSAEWVELYERLPELPRLESVSLVFDRHGGGDDLDDDMILHGYDFRSSELADLLSMLEKRIKDLSVRHIQLDRRSYGHGHDHGMKISFPILVGLRALRLSFVHEQPRGESGTVYKSTDCHEQWSHFTSGWLEPAKTLRHLTLYSDIPTGWFPKVDFCNVHFAQLQSLALGQFVFCDDRHFKWIVDHSETLQELYFDHCSIIYQSGASLGRNQWLDEQGYPKIGGEDEFWAHDYSILPRPDEEHVLTLESYAVRWSDAFELFSKTLTRLRTFRFGTSSQWNFDTPNRHDDGCPGHPIMPWEAERDLKTELFEERYLVYNDWGEEYIVRWKDASEDVVLNEQVWTAEELARFEEYPQCTGKDESTLKELLGNLGVTWHAEAESKVVCLHTDSQRSYDNPLEIA</sequence>
<dbReference type="EMBL" id="KV441557">
    <property type="protein sequence ID" value="OAG01549.1"/>
    <property type="molecule type" value="Genomic_DNA"/>
</dbReference>
<dbReference type="RefSeq" id="XP_018031914.1">
    <property type="nucleotide sequence ID" value="XM_018185163.1"/>
</dbReference>
<dbReference type="InParanoid" id="A0A177C3S8"/>
<organism evidence="1 2">
    <name type="scientific">Paraphaeosphaeria sporulosa</name>
    <dbReference type="NCBI Taxonomy" id="1460663"/>
    <lineage>
        <taxon>Eukaryota</taxon>
        <taxon>Fungi</taxon>
        <taxon>Dikarya</taxon>
        <taxon>Ascomycota</taxon>
        <taxon>Pezizomycotina</taxon>
        <taxon>Dothideomycetes</taxon>
        <taxon>Pleosporomycetidae</taxon>
        <taxon>Pleosporales</taxon>
        <taxon>Massarineae</taxon>
        <taxon>Didymosphaeriaceae</taxon>
        <taxon>Paraphaeosphaeria</taxon>
    </lineage>
</organism>
<accession>A0A177C3S8</accession>
<dbReference type="Proteomes" id="UP000077069">
    <property type="component" value="Unassembled WGS sequence"/>
</dbReference>
<proteinExistence type="predicted"/>
<gene>
    <name evidence="1" type="ORF">CC84DRAFT_1262603</name>
</gene>
<dbReference type="PANTHER" id="PTHR42057">
    <property type="entry name" value="F-BOX DOMAIN PROTEIN (AFU_ORTHOLOGUE AFUA_4G00200)"/>
    <property type="match status" value="1"/>
</dbReference>
<dbReference type="OrthoDB" id="3140657at2759"/>
<dbReference type="GeneID" id="28768649"/>
<name>A0A177C3S8_9PLEO</name>
<evidence type="ECO:0008006" key="3">
    <source>
        <dbReference type="Google" id="ProtNLM"/>
    </source>
</evidence>
<reference evidence="1 2" key="1">
    <citation type="submission" date="2016-05" db="EMBL/GenBank/DDBJ databases">
        <title>Comparative analysis of secretome profiles of manganese(II)-oxidizing ascomycete fungi.</title>
        <authorList>
            <consortium name="DOE Joint Genome Institute"/>
            <person name="Zeiner C.A."/>
            <person name="Purvine S.O."/>
            <person name="Zink E.M."/>
            <person name="Wu S."/>
            <person name="Pasa-Tolic L."/>
            <person name="Chaput D.L."/>
            <person name="Haridas S."/>
            <person name="Grigoriev I.V."/>
            <person name="Santelli C.M."/>
            <person name="Hansel C.M."/>
        </authorList>
    </citation>
    <scope>NUCLEOTIDE SEQUENCE [LARGE SCALE GENOMIC DNA]</scope>
    <source>
        <strain evidence="1 2">AP3s5-JAC2a</strain>
    </source>
</reference>